<reference evidence="1 2" key="1">
    <citation type="submission" date="2024-05" db="EMBL/GenBank/DDBJ databases">
        <title>Genome sequencing and assembly of Indian major carp, Cirrhinus mrigala (Hamilton, 1822).</title>
        <authorList>
            <person name="Mohindra V."/>
            <person name="Chowdhury L.M."/>
            <person name="Lal K."/>
            <person name="Jena J.K."/>
        </authorList>
    </citation>
    <scope>NUCLEOTIDE SEQUENCE [LARGE SCALE GENOMIC DNA]</scope>
    <source>
        <strain evidence="1">CM1030</strain>
        <tissue evidence="1">Blood</tissue>
    </source>
</reference>
<name>A0ABD0Q102_CIRMR</name>
<dbReference type="Proteomes" id="UP001529510">
    <property type="component" value="Unassembled WGS sequence"/>
</dbReference>
<protein>
    <submittedName>
        <fullName evidence="1">Uncharacterized protein</fullName>
    </submittedName>
</protein>
<accession>A0ABD0Q102</accession>
<feature type="non-terminal residue" evidence="1">
    <location>
        <position position="93"/>
    </location>
</feature>
<evidence type="ECO:0000313" key="1">
    <source>
        <dbReference type="EMBL" id="KAL0179970.1"/>
    </source>
</evidence>
<sequence length="93" mass="10987">IVKSGRSMPNILDDIIASVVENKIPAGRGTKLTLKHEPLEEPKAERKKAVEEPPKLYADIPHCWLYERRLLWLKDHRNSNNWKLFRECWRQGQ</sequence>
<dbReference type="EMBL" id="JAMKFB020000012">
    <property type="protein sequence ID" value="KAL0179970.1"/>
    <property type="molecule type" value="Genomic_DNA"/>
</dbReference>
<organism evidence="1 2">
    <name type="scientific">Cirrhinus mrigala</name>
    <name type="common">Mrigala</name>
    <dbReference type="NCBI Taxonomy" id="683832"/>
    <lineage>
        <taxon>Eukaryota</taxon>
        <taxon>Metazoa</taxon>
        <taxon>Chordata</taxon>
        <taxon>Craniata</taxon>
        <taxon>Vertebrata</taxon>
        <taxon>Euteleostomi</taxon>
        <taxon>Actinopterygii</taxon>
        <taxon>Neopterygii</taxon>
        <taxon>Teleostei</taxon>
        <taxon>Ostariophysi</taxon>
        <taxon>Cypriniformes</taxon>
        <taxon>Cyprinidae</taxon>
        <taxon>Labeoninae</taxon>
        <taxon>Labeonini</taxon>
        <taxon>Cirrhinus</taxon>
    </lineage>
</organism>
<keyword evidence="2" id="KW-1185">Reference proteome</keyword>
<comment type="caution">
    <text evidence="1">The sequence shown here is derived from an EMBL/GenBank/DDBJ whole genome shotgun (WGS) entry which is preliminary data.</text>
</comment>
<feature type="non-terminal residue" evidence="1">
    <location>
        <position position="1"/>
    </location>
</feature>
<proteinExistence type="predicted"/>
<dbReference type="AlphaFoldDB" id="A0ABD0Q102"/>
<evidence type="ECO:0000313" key="2">
    <source>
        <dbReference type="Proteomes" id="UP001529510"/>
    </source>
</evidence>
<gene>
    <name evidence="1" type="ORF">M9458_025412</name>
</gene>